<comment type="caution">
    <text evidence="3">The sequence shown here is derived from an EMBL/GenBank/DDBJ whole genome shotgun (WGS) entry which is preliminary data.</text>
</comment>
<keyword evidence="4" id="KW-1185">Reference proteome</keyword>
<feature type="region of interest" description="Disordered" evidence="1">
    <location>
        <begin position="32"/>
        <end position="105"/>
    </location>
</feature>
<dbReference type="EMBL" id="JBIWXY010000001">
    <property type="protein sequence ID" value="MFJ5445064.1"/>
    <property type="molecule type" value="Genomic_DNA"/>
</dbReference>
<organism evidence="3 4">
    <name type="scientific">Methylobacillus methanolivorans</name>
    <dbReference type="NCBI Taxonomy" id="1848927"/>
    <lineage>
        <taxon>Bacteria</taxon>
        <taxon>Pseudomonadati</taxon>
        <taxon>Pseudomonadota</taxon>
        <taxon>Betaproteobacteria</taxon>
        <taxon>Nitrosomonadales</taxon>
        <taxon>Methylophilaceae</taxon>
        <taxon>Methylobacillus</taxon>
    </lineage>
</organism>
<name>A0ABW8GI55_9PROT</name>
<protein>
    <submittedName>
        <fullName evidence="3">Uncharacterized protein</fullName>
    </submittedName>
</protein>
<dbReference type="Proteomes" id="UP001617669">
    <property type="component" value="Unassembled WGS sequence"/>
</dbReference>
<accession>A0ABW8GI55</accession>
<sequence length="105" mass="11279">MRQFFTMILGGVFATTAMHAMAVELELDAPIAPDKRGSEVQPPSPADNTRNKDKLQHPAHPGTGPKTPTRDIHQPDRVPPAIDPEAEQVNRGAVSPQLGVEGLVI</sequence>
<dbReference type="RefSeq" id="WP_400878797.1">
    <property type="nucleotide sequence ID" value="NZ_JBIWXY010000001.1"/>
</dbReference>
<evidence type="ECO:0000256" key="1">
    <source>
        <dbReference type="SAM" id="MobiDB-lite"/>
    </source>
</evidence>
<gene>
    <name evidence="3" type="ORF">ACIKP9_02360</name>
</gene>
<reference evidence="3 4" key="1">
    <citation type="submission" date="2024-11" db="EMBL/GenBank/DDBJ databases">
        <authorList>
            <person name="Kaparullina E.N."/>
            <person name="Delegan Y.A."/>
            <person name="Doronina N.V."/>
        </authorList>
    </citation>
    <scope>NUCLEOTIDE SEQUENCE [LARGE SCALE GENOMIC DNA]</scope>
    <source>
        <strain evidence="3 4">7sh_L</strain>
    </source>
</reference>
<proteinExistence type="predicted"/>
<feature type="chain" id="PRO_5046677543" evidence="2">
    <location>
        <begin position="23"/>
        <end position="105"/>
    </location>
</feature>
<keyword evidence="2" id="KW-0732">Signal</keyword>
<evidence type="ECO:0000313" key="3">
    <source>
        <dbReference type="EMBL" id="MFJ5445064.1"/>
    </source>
</evidence>
<feature type="signal peptide" evidence="2">
    <location>
        <begin position="1"/>
        <end position="22"/>
    </location>
</feature>
<evidence type="ECO:0000256" key="2">
    <source>
        <dbReference type="SAM" id="SignalP"/>
    </source>
</evidence>
<evidence type="ECO:0000313" key="4">
    <source>
        <dbReference type="Proteomes" id="UP001617669"/>
    </source>
</evidence>